<feature type="domain" description="Aldehyde dehydrogenase" evidence="4">
    <location>
        <begin position="15"/>
        <end position="463"/>
    </location>
</feature>
<comment type="similarity">
    <text evidence="1">Belongs to the aldehyde dehydrogenase family.</text>
</comment>
<evidence type="ECO:0000313" key="5">
    <source>
        <dbReference type="EMBL" id="GFN04696.1"/>
    </source>
</evidence>
<dbReference type="Pfam" id="PF00171">
    <property type="entry name" value="Aldedh"/>
    <property type="match status" value="1"/>
</dbReference>
<gene>
    <name evidence="5" type="ORF">Smic_32520</name>
</gene>
<proteinExistence type="inferred from homology"/>
<dbReference type="InterPro" id="IPR015590">
    <property type="entry name" value="Aldehyde_DH_dom"/>
</dbReference>
<evidence type="ECO:0000259" key="4">
    <source>
        <dbReference type="Pfam" id="PF00171"/>
    </source>
</evidence>
<evidence type="ECO:0000313" key="6">
    <source>
        <dbReference type="Proteomes" id="UP000498740"/>
    </source>
</evidence>
<dbReference type="Gene3D" id="3.40.605.10">
    <property type="entry name" value="Aldehyde Dehydrogenase, Chain A, domain 1"/>
    <property type="match status" value="1"/>
</dbReference>
<dbReference type="InterPro" id="IPR016163">
    <property type="entry name" value="Ald_DH_C"/>
</dbReference>
<feature type="region of interest" description="Disordered" evidence="3">
    <location>
        <begin position="477"/>
        <end position="500"/>
    </location>
</feature>
<dbReference type="EMBL" id="BLWD01000001">
    <property type="protein sequence ID" value="GFN04696.1"/>
    <property type="molecule type" value="Genomic_DNA"/>
</dbReference>
<name>A0A7J0CQB9_STRMI</name>
<protein>
    <submittedName>
        <fullName evidence="5">Aldehyde dehydrogenase</fullName>
    </submittedName>
</protein>
<dbReference type="Gene3D" id="3.40.309.10">
    <property type="entry name" value="Aldehyde Dehydrogenase, Chain A, domain 2"/>
    <property type="match status" value="1"/>
</dbReference>
<dbReference type="FunFam" id="3.40.309.10:FF:000012">
    <property type="entry name" value="Betaine aldehyde dehydrogenase"/>
    <property type="match status" value="1"/>
</dbReference>
<accession>A0A7J0CQB9</accession>
<dbReference type="InterPro" id="IPR016161">
    <property type="entry name" value="Ald_DH/histidinol_DH"/>
</dbReference>
<dbReference type="SUPFAM" id="SSF53720">
    <property type="entry name" value="ALDH-like"/>
    <property type="match status" value="1"/>
</dbReference>
<dbReference type="PANTHER" id="PTHR42804:SF1">
    <property type="entry name" value="ALDEHYDE DEHYDROGENASE-RELATED"/>
    <property type="match status" value="1"/>
</dbReference>
<organism evidence="5 6">
    <name type="scientific">Streptomyces microflavus</name>
    <name type="common">Streptomyces lipmanii</name>
    <dbReference type="NCBI Taxonomy" id="1919"/>
    <lineage>
        <taxon>Bacteria</taxon>
        <taxon>Bacillati</taxon>
        <taxon>Actinomycetota</taxon>
        <taxon>Actinomycetes</taxon>
        <taxon>Kitasatosporales</taxon>
        <taxon>Streptomycetaceae</taxon>
        <taxon>Streptomyces</taxon>
    </lineage>
</organism>
<comment type="caution">
    <text evidence="5">The sequence shown here is derived from an EMBL/GenBank/DDBJ whole genome shotgun (WGS) entry which is preliminary data.</text>
</comment>
<evidence type="ECO:0000256" key="2">
    <source>
        <dbReference type="ARBA" id="ARBA00023002"/>
    </source>
</evidence>
<sequence length="545" mass="57467">MNPTGPQKLFIGGEWTEPADGHYEVVDPATEEVVGLAPEASRAQVYEAAAAAKEAFSNWSRTRSEERAAILDRAADLVQRDFLAHAEVARAESGATASTARGMQVGVGVARFRRYAKGALEPVEEAIAPQINEAGPMGRAGVFGALAVRRPVGVVTCITSYNNPWANPAGKIAPALAMGNTVLVKPAPQDPLSVYRMAAALAEAGVPPGVVNVVTGSGAEAGEAAVDSPDVDMVSFTGSTAVGQRIAEVCGRGMKRQLMELGGKGAALVMEDADLNSAVAGIGTTFSFYSGQICTAPTRVLVHRSRQGELIAMLAAYAEALTVGDPSDRATVVGPVISAAHRDRVEAYVELGRKEGARVVTGGARPAHLDRGFYVAPTLLADCTPDMRVVREEIFGPVVVVVPFDDEEEGVALANDSDYGLIDYVWSGDVARAFRLAGRLRAGGVGVNTVGRNMEAPFGGSRRAVWDGTWARTRCTPTARRRRSSGPADTAPTGRGKILNRHKTDSAAITVRGRCRATGMHCKASRICGLELMRCSWRIGRCKQG</sequence>
<evidence type="ECO:0000256" key="3">
    <source>
        <dbReference type="SAM" id="MobiDB-lite"/>
    </source>
</evidence>
<evidence type="ECO:0000256" key="1">
    <source>
        <dbReference type="ARBA" id="ARBA00009986"/>
    </source>
</evidence>
<dbReference type="InterPro" id="IPR016162">
    <property type="entry name" value="Ald_DH_N"/>
</dbReference>
<dbReference type="GO" id="GO:0016620">
    <property type="term" value="F:oxidoreductase activity, acting on the aldehyde or oxo group of donors, NAD or NADP as acceptor"/>
    <property type="evidence" value="ECO:0007669"/>
    <property type="project" value="InterPro"/>
</dbReference>
<dbReference type="AlphaFoldDB" id="A0A7J0CQB9"/>
<keyword evidence="2" id="KW-0560">Oxidoreductase</keyword>
<reference evidence="5 6" key="1">
    <citation type="submission" date="2020-05" db="EMBL/GenBank/DDBJ databases">
        <title>Whole genome shotgun sequence of Streptomyces microflavus NBRC 13062.</title>
        <authorList>
            <person name="Komaki H."/>
            <person name="Tamura T."/>
        </authorList>
    </citation>
    <scope>NUCLEOTIDE SEQUENCE [LARGE SCALE GENOMIC DNA]</scope>
    <source>
        <strain evidence="5 6">NBRC 13062</strain>
    </source>
</reference>
<dbReference type="PANTHER" id="PTHR42804">
    <property type="entry name" value="ALDEHYDE DEHYDROGENASE"/>
    <property type="match status" value="1"/>
</dbReference>
<dbReference type="FunFam" id="3.40.605.10:FF:000007">
    <property type="entry name" value="NAD/NADP-dependent betaine aldehyde dehydrogenase"/>
    <property type="match status" value="1"/>
</dbReference>
<dbReference type="Proteomes" id="UP000498740">
    <property type="component" value="Unassembled WGS sequence"/>
</dbReference>